<dbReference type="Gene3D" id="1.10.8.60">
    <property type="match status" value="1"/>
</dbReference>
<dbReference type="CDD" id="cd18138">
    <property type="entry name" value="HLD_clamp_pol_III_delta"/>
    <property type="match status" value="1"/>
</dbReference>
<dbReference type="GO" id="GO:0003887">
    <property type="term" value="F:DNA-directed DNA polymerase activity"/>
    <property type="evidence" value="ECO:0007669"/>
    <property type="project" value="UniProtKB-KW"/>
</dbReference>
<dbReference type="InterPro" id="IPR008921">
    <property type="entry name" value="DNA_pol3_clamp-load_cplx_C"/>
</dbReference>
<dbReference type="PANTHER" id="PTHR34388:SF1">
    <property type="entry name" value="DNA POLYMERASE III SUBUNIT DELTA"/>
    <property type="match status" value="1"/>
</dbReference>
<comment type="similarity">
    <text evidence="7">Belongs to the DNA polymerase HolA subunit family.</text>
</comment>
<evidence type="ECO:0000256" key="3">
    <source>
        <dbReference type="ARBA" id="ARBA00022679"/>
    </source>
</evidence>
<dbReference type="SUPFAM" id="SSF48019">
    <property type="entry name" value="post-AAA+ oligomerization domain-like"/>
    <property type="match status" value="1"/>
</dbReference>
<sequence length="355" mass="39580">MAKIQPAELAKKLASDKFKREPFYLLYGSEPRRIQEAANRLRSIFTNEVGEENFFRYVGAGAGQDDMSSAEIVGQLNTMSMFGGSKVVWVGPIVKIDKETAKTFEEYARNPNPSSTLILSVVTGKGNAKAITAFEKTELLKAVVEKCVAVRFSAPRGEEIYKWVEGRFRRRGLSANRQAIELLVDLCDRDLDRLDGEVEKLSSYAGDEIEVTLAMVEETVGDNRTAQVWDLTRAIRKRDINMAMATLDTLMEHNTPARMILKSITKELALLSTAHSFKCEGGTYETFKSAVGGYDFILTDIWRMAERWEASFFIDGQRALLEASMNVMRSAVSPESILCSLVARLLAKNKTVAAS</sequence>
<dbReference type="GO" id="GO:0009360">
    <property type="term" value="C:DNA polymerase III complex"/>
    <property type="evidence" value="ECO:0007669"/>
    <property type="project" value="InterPro"/>
</dbReference>
<keyword evidence="3" id="KW-0808">Transferase</keyword>
<dbReference type="SUPFAM" id="SSF52540">
    <property type="entry name" value="P-loop containing nucleoside triphosphate hydrolases"/>
    <property type="match status" value="1"/>
</dbReference>
<dbReference type="Pfam" id="PF06144">
    <property type="entry name" value="DNA_pol3_delta"/>
    <property type="match status" value="1"/>
</dbReference>
<protein>
    <recommendedName>
        <fullName evidence="2">DNA polymerase III subunit delta</fullName>
        <ecNumber evidence="1">2.7.7.7</ecNumber>
    </recommendedName>
</protein>
<accession>A0A3B1CF91</accession>
<dbReference type="Gene3D" id="3.40.50.300">
    <property type="entry name" value="P-loop containing nucleotide triphosphate hydrolases"/>
    <property type="match status" value="1"/>
</dbReference>
<evidence type="ECO:0000259" key="9">
    <source>
        <dbReference type="Pfam" id="PF06144"/>
    </source>
</evidence>
<keyword evidence="4" id="KW-0548">Nucleotidyltransferase</keyword>
<dbReference type="AlphaFoldDB" id="A0A3B1CF91"/>
<dbReference type="EC" id="2.7.7.7" evidence="1"/>
<dbReference type="NCBIfam" id="TIGR01128">
    <property type="entry name" value="holA"/>
    <property type="match status" value="1"/>
</dbReference>
<dbReference type="InterPro" id="IPR010372">
    <property type="entry name" value="DNA_pol3_delta_N"/>
</dbReference>
<keyword evidence="5" id="KW-0235">DNA replication</keyword>
<dbReference type="Gene3D" id="1.20.272.10">
    <property type="match status" value="1"/>
</dbReference>
<evidence type="ECO:0000256" key="7">
    <source>
        <dbReference type="ARBA" id="ARBA00034754"/>
    </source>
</evidence>
<evidence type="ECO:0000256" key="6">
    <source>
        <dbReference type="ARBA" id="ARBA00022932"/>
    </source>
</evidence>
<dbReference type="PANTHER" id="PTHR34388">
    <property type="entry name" value="DNA POLYMERASE III SUBUNIT DELTA"/>
    <property type="match status" value="1"/>
</dbReference>
<reference evidence="10" key="1">
    <citation type="submission" date="2018-06" db="EMBL/GenBank/DDBJ databases">
        <authorList>
            <person name="Zhirakovskaya E."/>
        </authorList>
    </citation>
    <scope>NUCLEOTIDE SEQUENCE</scope>
</reference>
<feature type="domain" description="DNA polymerase III delta N-terminal" evidence="9">
    <location>
        <begin position="24"/>
        <end position="130"/>
    </location>
</feature>
<proteinExistence type="inferred from homology"/>
<evidence type="ECO:0000256" key="2">
    <source>
        <dbReference type="ARBA" id="ARBA00017703"/>
    </source>
</evidence>
<dbReference type="EMBL" id="UOGC01000140">
    <property type="protein sequence ID" value="VAX22618.1"/>
    <property type="molecule type" value="Genomic_DNA"/>
</dbReference>
<keyword evidence="6" id="KW-0239">DNA-directed DNA polymerase</keyword>
<evidence type="ECO:0000256" key="1">
    <source>
        <dbReference type="ARBA" id="ARBA00012417"/>
    </source>
</evidence>
<dbReference type="GO" id="GO:0006261">
    <property type="term" value="P:DNA-templated DNA replication"/>
    <property type="evidence" value="ECO:0007669"/>
    <property type="project" value="TreeGrafter"/>
</dbReference>
<comment type="catalytic activity">
    <reaction evidence="8">
        <text>DNA(n) + a 2'-deoxyribonucleoside 5'-triphosphate = DNA(n+1) + diphosphate</text>
        <dbReference type="Rhea" id="RHEA:22508"/>
        <dbReference type="Rhea" id="RHEA-COMP:17339"/>
        <dbReference type="Rhea" id="RHEA-COMP:17340"/>
        <dbReference type="ChEBI" id="CHEBI:33019"/>
        <dbReference type="ChEBI" id="CHEBI:61560"/>
        <dbReference type="ChEBI" id="CHEBI:173112"/>
        <dbReference type="EC" id="2.7.7.7"/>
    </reaction>
</comment>
<organism evidence="10">
    <name type="scientific">hydrothermal vent metagenome</name>
    <dbReference type="NCBI Taxonomy" id="652676"/>
    <lineage>
        <taxon>unclassified sequences</taxon>
        <taxon>metagenomes</taxon>
        <taxon>ecological metagenomes</taxon>
    </lineage>
</organism>
<name>A0A3B1CF91_9ZZZZ</name>
<dbReference type="GO" id="GO:0003677">
    <property type="term" value="F:DNA binding"/>
    <property type="evidence" value="ECO:0007669"/>
    <property type="project" value="InterPro"/>
</dbReference>
<evidence type="ECO:0000256" key="8">
    <source>
        <dbReference type="ARBA" id="ARBA00049244"/>
    </source>
</evidence>
<gene>
    <name evidence="10" type="ORF">MNBD_NITROSPINAE01-335</name>
</gene>
<evidence type="ECO:0000256" key="5">
    <source>
        <dbReference type="ARBA" id="ARBA00022705"/>
    </source>
</evidence>
<evidence type="ECO:0000313" key="10">
    <source>
        <dbReference type="EMBL" id="VAX22618.1"/>
    </source>
</evidence>
<dbReference type="InterPro" id="IPR005790">
    <property type="entry name" value="DNA_polIII_delta"/>
</dbReference>
<evidence type="ECO:0000256" key="4">
    <source>
        <dbReference type="ARBA" id="ARBA00022695"/>
    </source>
</evidence>
<dbReference type="InterPro" id="IPR027417">
    <property type="entry name" value="P-loop_NTPase"/>
</dbReference>